<name>A0A4D6LMD1_VIGUN</name>
<accession>A0A4D6LMD1</accession>
<organism evidence="1 2">
    <name type="scientific">Vigna unguiculata</name>
    <name type="common">Cowpea</name>
    <dbReference type="NCBI Taxonomy" id="3917"/>
    <lineage>
        <taxon>Eukaryota</taxon>
        <taxon>Viridiplantae</taxon>
        <taxon>Streptophyta</taxon>
        <taxon>Embryophyta</taxon>
        <taxon>Tracheophyta</taxon>
        <taxon>Spermatophyta</taxon>
        <taxon>Magnoliopsida</taxon>
        <taxon>eudicotyledons</taxon>
        <taxon>Gunneridae</taxon>
        <taxon>Pentapetalae</taxon>
        <taxon>rosids</taxon>
        <taxon>fabids</taxon>
        <taxon>Fabales</taxon>
        <taxon>Fabaceae</taxon>
        <taxon>Papilionoideae</taxon>
        <taxon>50 kb inversion clade</taxon>
        <taxon>NPAAA clade</taxon>
        <taxon>indigoferoid/millettioid clade</taxon>
        <taxon>Phaseoleae</taxon>
        <taxon>Vigna</taxon>
    </lineage>
</organism>
<dbReference type="Proteomes" id="UP000501690">
    <property type="component" value="Linkage Group LG4"/>
</dbReference>
<keyword evidence="2" id="KW-1185">Reference proteome</keyword>
<dbReference type="EMBL" id="CP039348">
    <property type="protein sequence ID" value="QCD89663.1"/>
    <property type="molecule type" value="Genomic_DNA"/>
</dbReference>
<evidence type="ECO:0000313" key="1">
    <source>
        <dbReference type="EMBL" id="QCD89663.1"/>
    </source>
</evidence>
<dbReference type="AlphaFoldDB" id="A0A4D6LMD1"/>
<proteinExistence type="predicted"/>
<gene>
    <name evidence="1" type="ORF">DEO72_LG4g609</name>
</gene>
<evidence type="ECO:0000313" key="2">
    <source>
        <dbReference type="Proteomes" id="UP000501690"/>
    </source>
</evidence>
<sequence length="132" mass="14404">MGFCFFNSVIVFEARERLERRLNRVVTFSAEDEGDAGGEEGPNVNSMVVVVVASVECEDVGKGDARVEDVDIVKEVGVVDKGDAIVENACILEEVQVDDKRDAIVEDGRVDDENCVGKNRDVENAKARGVEQ</sequence>
<protein>
    <submittedName>
        <fullName evidence="1">Uncharacterized protein</fullName>
    </submittedName>
</protein>
<reference evidence="1 2" key="1">
    <citation type="submission" date="2019-04" db="EMBL/GenBank/DDBJ databases">
        <title>An improved genome assembly and genetic linkage map for asparagus bean, Vigna unguiculata ssp. sesquipedialis.</title>
        <authorList>
            <person name="Xia Q."/>
            <person name="Zhang R."/>
            <person name="Dong Y."/>
        </authorList>
    </citation>
    <scope>NUCLEOTIDE SEQUENCE [LARGE SCALE GENOMIC DNA]</scope>
    <source>
        <tissue evidence="1">Leaf</tissue>
    </source>
</reference>